<comment type="caution">
    <text evidence="1">The sequence shown here is derived from an EMBL/GenBank/DDBJ whole genome shotgun (WGS) entry which is preliminary data.</text>
</comment>
<dbReference type="PANTHER" id="PTHR35788">
    <property type="entry name" value="EXPORTED PROTEIN-RELATED"/>
    <property type="match status" value="1"/>
</dbReference>
<dbReference type="Proteomes" id="UP001596528">
    <property type="component" value="Unassembled WGS sequence"/>
</dbReference>
<dbReference type="InterPro" id="IPR007391">
    <property type="entry name" value="Vancomycin_resist_VanW"/>
</dbReference>
<organism evidence="1 2">
    <name type="scientific">Paenibacillus thermoaerophilus</name>
    <dbReference type="NCBI Taxonomy" id="1215385"/>
    <lineage>
        <taxon>Bacteria</taxon>
        <taxon>Bacillati</taxon>
        <taxon>Bacillota</taxon>
        <taxon>Bacilli</taxon>
        <taxon>Bacillales</taxon>
        <taxon>Paenibacillaceae</taxon>
        <taxon>Paenibacillus</taxon>
    </lineage>
</organism>
<sequence>MIWIRIAGALLMMQPAGMPDNLLIEHGEQIVADVQREDYAIPGADLIDMDKFDKLLHILDRRVYEAPENAKIDGHGRIVPERPGFKLNRRLFAEQFFAYYFGSGSSTIRVPRFTLYAKVDSELLAHLRVKQIGYYVTYYNSGNANRSHNIALAAKAIDSQVVFPGEIFSFNRTVGQRTAEKGYVAAPIIVRGELSEGIGGGICQVSSTLFNAADRAGLKIVQRYSHSRNVSYVLPGRDATVSWGGPDFAFQNAYNQAVLIRAFAGGGRMQVAVYSSDLIEYKPREVPGITERLPEEISTRMSSSP</sequence>
<gene>
    <name evidence="1" type="ORF">ACFQWB_14170</name>
</gene>
<dbReference type="RefSeq" id="WP_170209586.1">
    <property type="nucleotide sequence ID" value="NZ_JBHTGQ010000034.1"/>
</dbReference>
<dbReference type="InterPro" id="IPR052913">
    <property type="entry name" value="Glycopeptide_resist_protein"/>
</dbReference>
<keyword evidence="2" id="KW-1185">Reference proteome</keyword>
<protein>
    <submittedName>
        <fullName evidence="1">VanW family protein</fullName>
    </submittedName>
</protein>
<evidence type="ECO:0000313" key="2">
    <source>
        <dbReference type="Proteomes" id="UP001596528"/>
    </source>
</evidence>
<dbReference type="Pfam" id="PF04294">
    <property type="entry name" value="VanW"/>
    <property type="match status" value="1"/>
</dbReference>
<name>A0ABW2V4K0_9BACL</name>
<dbReference type="EMBL" id="JBHTGQ010000034">
    <property type="protein sequence ID" value="MFC7751066.1"/>
    <property type="molecule type" value="Genomic_DNA"/>
</dbReference>
<accession>A0ABW2V4K0</accession>
<proteinExistence type="predicted"/>
<dbReference type="PANTHER" id="PTHR35788:SF1">
    <property type="entry name" value="EXPORTED PROTEIN"/>
    <property type="match status" value="1"/>
</dbReference>
<reference evidence="2" key="1">
    <citation type="journal article" date="2019" name="Int. J. Syst. Evol. Microbiol.">
        <title>The Global Catalogue of Microorganisms (GCM) 10K type strain sequencing project: providing services to taxonomists for standard genome sequencing and annotation.</title>
        <authorList>
            <consortium name="The Broad Institute Genomics Platform"/>
            <consortium name="The Broad Institute Genome Sequencing Center for Infectious Disease"/>
            <person name="Wu L."/>
            <person name="Ma J."/>
        </authorList>
    </citation>
    <scope>NUCLEOTIDE SEQUENCE [LARGE SCALE GENOMIC DNA]</scope>
    <source>
        <strain evidence="2">JCM 18657</strain>
    </source>
</reference>
<evidence type="ECO:0000313" key="1">
    <source>
        <dbReference type="EMBL" id="MFC7751066.1"/>
    </source>
</evidence>